<organism evidence="3 4">
    <name type="scientific">Pseudotabrizicola alkalilacus</name>
    <dbReference type="NCBI Taxonomy" id="2305252"/>
    <lineage>
        <taxon>Bacteria</taxon>
        <taxon>Pseudomonadati</taxon>
        <taxon>Pseudomonadota</taxon>
        <taxon>Alphaproteobacteria</taxon>
        <taxon>Rhodobacterales</taxon>
        <taxon>Paracoccaceae</taxon>
        <taxon>Pseudotabrizicola</taxon>
    </lineage>
</organism>
<feature type="domain" description="EamA" evidence="2">
    <location>
        <begin position="152"/>
        <end position="278"/>
    </location>
</feature>
<keyword evidence="1" id="KW-1133">Transmembrane helix</keyword>
<keyword evidence="1" id="KW-0472">Membrane</keyword>
<dbReference type="InterPro" id="IPR000620">
    <property type="entry name" value="EamA_dom"/>
</dbReference>
<feature type="domain" description="EamA" evidence="2">
    <location>
        <begin position="12"/>
        <end position="142"/>
    </location>
</feature>
<dbReference type="GO" id="GO:0016020">
    <property type="term" value="C:membrane"/>
    <property type="evidence" value="ECO:0007669"/>
    <property type="project" value="InterPro"/>
</dbReference>
<comment type="caution">
    <text evidence="3">The sequence shown here is derived from an EMBL/GenBank/DDBJ whole genome shotgun (WGS) entry which is preliminary data.</text>
</comment>
<feature type="transmembrane region" description="Helical" evidence="1">
    <location>
        <begin position="151"/>
        <end position="168"/>
    </location>
</feature>
<feature type="transmembrane region" description="Helical" evidence="1">
    <location>
        <begin position="237"/>
        <end position="257"/>
    </location>
</feature>
<dbReference type="Proteomes" id="UP000284547">
    <property type="component" value="Unassembled WGS sequence"/>
</dbReference>
<protein>
    <submittedName>
        <fullName evidence="3">DMT family transporter</fullName>
    </submittedName>
</protein>
<name>A0A411YZK8_9RHOB</name>
<sequence length="292" mass="30897">MRGTSDTSDYAGAPWLIADMVLITAMTVIVKLQGATYPAAQLVFLRALIGCALIAPLVWHHRRDFTTMRQPWRNAGRVACNAVALTCNFVALANLPLALVTAISFTRQPVTMLLAVTLLREKVTPWVWAGTALAFCGVLVMIGPVALLPGLGLLAAFGAVLFGSMAAIQTRALREESAVVMMLFYVAGLLVLTAGPAWHMWVPVQGADLPGLLAIGLLAQIGQFCFLRAYRFSPASVLAPLSYGALVLATAAGWLFFDDPPTLATLAGIAIIVTALRIVHRSRSGTGSGPGD</sequence>
<proteinExistence type="predicted"/>
<feature type="transmembrane region" description="Helical" evidence="1">
    <location>
        <begin position="42"/>
        <end position="62"/>
    </location>
</feature>
<dbReference type="AlphaFoldDB" id="A0A411YZK8"/>
<evidence type="ECO:0000313" key="4">
    <source>
        <dbReference type="Proteomes" id="UP000284547"/>
    </source>
</evidence>
<dbReference type="InterPro" id="IPR037185">
    <property type="entry name" value="EmrE-like"/>
</dbReference>
<feature type="transmembrane region" description="Helical" evidence="1">
    <location>
        <begin position="12"/>
        <end position="30"/>
    </location>
</feature>
<feature type="transmembrane region" description="Helical" evidence="1">
    <location>
        <begin position="82"/>
        <end position="105"/>
    </location>
</feature>
<feature type="transmembrane region" description="Helical" evidence="1">
    <location>
        <begin position="180"/>
        <end position="199"/>
    </location>
</feature>
<evidence type="ECO:0000259" key="2">
    <source>
        <dbReference type="Pfam" id="PF00892"/>
    </source>
</evidence>
<dbReference type="OrthoDB" id="9815809at2"/>
<reference evidence="3 4" key="1">
    <citation type="submission" date="2018-08" db="EMBL/GenBank/DDBJ databases">
        <title>Flavobacterium tibetense sp. nov., isolated from a wetland YonghuCo on Tibetan Plateau.</title>
        <authorList>
            <person name="Phurbu D."/>
            <person name="Lu H."/>
            <person name="Xing P."/>
        </authorList>
    </citation>
    <scope>NUCLEOTIDE SEQUENCE [LARGE SCALE GENOMIC DNA]</scope>
    <source>
        <strain evidence="3 4">DJC</strain>
    </source>
</reference>
<dbReference type="Pfam" id="PF00892">
    <property type="entry name" value="EamA"/>
    <property type="match status" value="2"/>
</dbReference>
<dbReference type="PANTHER" id="PTHR22911">
    <property type="entry name" value="ACYL-MALONYL CONDENSING ENZYME-RELATED"/>
    <property type="match status" value="1"/>
</dbReference>
<dbReference type="PANTHER" id="PTHR22911:SF135">
    <property type="entry name" value="BLR4310 PROTEIN"/>
    <property type="match status" value="1"/>
</dbReference>
<gene>
    <name evidence="3" type="ORF">D1012_15730</name>
</gene>
<feature type="transmembrane region" description="Helical" evidence="1">
    <location>
        <begin position="263"/>
        <end position="279"/>
    </location>
</feature>
<evidence type="ECO:0000313" key="3">
    <source>
        <dbReference type="EMBL" id="RGP36236.1"/>
    </source>
</evidence>
<keyword evidence="4" id="KW-1185">Reference proteome</keyword>
<keyword evidence="1" id="KW-0812">Transmembrane</keyword>
<feature type="transmembrane region" description="Helical" evidence="1">
    <location>
        <begin position="126"/>
        <end position="145"/>
    </location>
</feature>
<feature type="transmembrane region" description="Helical" evidence="1">
    <location>
        <begin position="211"/>
        <end position="230"/>
    </location>
</feature>
<accession>A0A411YZK8</accession>
<dbReference type="RefSeq" id="WP_118154330.1">
    <property type="nucleotide sequence ID" value="NZ_QWEY01000009.1"/>
</dbReference>
<dbReference type="EMBL" id="QWEY01000009">
    <property type="protein sequence ID" value="RGP36236.1"/>
    <property type="molecule type" value="Genomic_DNA"/>
</dbReference>
<evidence type="ECO:0000256" key="1">
    <source>
        <dbReference type="SAM" id="Phobius"/>
    </source>
</evidence>
<dbReference type="Gene3D" id="1.10.3730.20">
    <property type="match status" value="2"/>
</dbReference>
<dbReference type="SUPFAM" id="SSF103481">
    <property type="entry name" value="Multidrug resistance efflux transporter EmrE"/>
    <property type="match status" value="2"/>
</dbReference>